<dbReference type="PANTHER" id="PTHR34365:SF7">
    <property type="entry name" value="GLYCINE-RICH DOMAIN-CONTAINING PROTEIN 1"/>
    <property type="match status" value="1"/>
</dbReference>
<dbReference type="PANTHER" id="PTHR34365">
    <property type="entry name" value="ENOLASE (DUF1399)"/>
    <property type="match status" value="1"/>
</dbReference>
<name>A0A067NCU0_BOTB1</name>
<dbReference type="InParanoid" id="A0A067NCU0"/>
<reference evidence="2" key="1">
    <citation type="journal article" date="2014" name="Proc. Natl. Acad. Sci. U.S.A.">
        <title>Extensive sampling of basidiomycete genomes demonstrates inadequacy of the white-rot/brown-rot paradigm for wood decay fungi.</title>
        <authorList>
            <person name="Riley R."/>
            <person name="Salamov A.A."/>
            <person name="Brown D.W."/>
            <person name="Nagy L.G."/>
            <person name="Floudas D."/>
            <person name="Held B.W."/>
            <person name="Levasseur A."/>
            <person name="Lombard V."/>
            <person name="Morin E."/>
            <person name="Otillar R."/>
            <person name="Lindquist E.A."/>
            <person name="Sun H."/>
            <person name="LaButti K.M."/>
            <person name="Schmutz J."/>
            <person name="Jabbour D."/>
            <person name="Luo H."/>
            <person name="Baker S.E."/>
            <person name="Pisabarro A.G."/>
            <person name="Walton J.D."/>
            <person name="Blanchette R.A."/>
            <person name="Henrissat B."/>
            <person name="Martin F."/>
            <person name="Cullen D."/>
            <person name="Hibbett D.S."/>
            <person name="Grigoriev I.V."/>
        </authorList>
    </citation>
    <scope>NUCLEOTIDE SEQUENCE [LARGE SCALE GENOMIC DNA]</scope>
    <source>
        <strain evidence="2">FD-172 SS1</strain>
    </source>
</reference>
<dbReference type="InterPro" id="IPR009836">
    <property type="entry name" value="GRDP-like"/>
</dbReference>
<dbReference type="OrthoDB" id="2159384at2759"/>
<evidence type="ECO:0000313" key="2">
    <source>
        <dbReference type="Proteomes" id="UP000027195"/>
    </source>
</evidence>
<dbReference type="STRING" id="930990.A0A067NCU0"/>
<dbReference type="Proteomes" id="UP000027195">
    <property type="component" value="Unassembled WGS sequence"/>
</dbReference>
<dbReference type="AlphaFoldDB" id="A0A067NCU0"/>
<sequence length="611" mass="69121">MDPNEPLPAFVVQLPPTFPIGTREVTPLLHATDLSEHLLVLAAFHRLEQRVKETPAQFSIHSQYTVSEPIKWIIFLHRALYRFERWVEKVVERTERVDGYIAKLSDDEIPPLDVLLMLHSLMLNPRTFAEDVDRICPSLGKIGGFPLKQLAARIHLQTFEMTVSPTQIVEWEELTQMPFDMPMTTSLNDIRPMECPQCLSANFSVPWIVMPTVENRPSGMFALGLGYLQNSFGVVCPTCQLIITKDKLCMVKFARDLFRCRYESYDAREIFFPFTTLDPVTGQVDRATAYTLRNVVCEALPNPQAQNDNWVATFCAKLGWDIENIHQYLEQNPAVRALAPPMWRRIGQIFAAYRHESRFSVDLVYAVQRQGVFTSAMVESLGWAPPPRRFARDDSQLSIAIARYHAFLDLHVENPYLVPTQDIDLVWHTHQLRDRYRAETLSIVGRFIDHSDKIEEGLLSQMFQVTASLWKKRFGVKYSLCECQAQASDLTASETPPIEMPQLSATHPSEHNSITILGNPNVANTRAERRRVEAARVSAIGAALGLDEIPGNHAAFLRTSKFTTSPDAGWGAMGLPGFAMAGEVDPNTMTLDAVDRRKGKSCVMAYEMDNP</sequence>
<organism evidence="1 2">
    <name type="scientific">Botryobasidium botryosum (strain FD-172 SS1)</name>
    <dbReference type="NCBI Taxonomy" id="930990"/>
    <lineage>
        <taxon>Eukaryota</taxon>
        <taxon>Fungi</taxon>
        <taxon>Dikarya</taxon>
        <taxon>Basidiomycota</taxon>
        <taxon>Agaricomycotina</taxon>
        <taxon>Agaricomycetes</taxon>
        <taxon>Cantharellales</taxon>
        <taxon>Botryobasidiaceae</taxon>
        <taxon>Botryobasidium</taxon>
    </lineage>
</organism>
<accession>A0A067NCU0</accession>
<dbReference type="EMBL" id="KL198016">
    <property type="protein sequence ID" value="KDQ21932.1"/>
    <property type="molecule type" value="Genomic_DNA"/>
</dbReference>
<keyword evidence="2" id="KW-1185">Reference proteome</keyword>
<dbReference type="HOGENOM" id="CLU_010103_1_1_1"/>
<protein>
    <submittedName>
        <fullName evidence="1">Uncharacterized protein</fullName>
    </submittedName>
</protein>
<evidence type="ECO:0000313" key="1">
    <source>
        <dbReference type="EMBL" id="KDQ21932.1"/>
    </source>
</evidence>
<gene>
    <name evidence="1" type="ORF">BOTBODRAFT_26333</name>
</gene>
<proteinExistence type="predicted"/>
<dbReference type="Pfam" id="PF07173">
    <property type="entry name" value="GRDP-like"/>
    <property type="match status" value="1"/>
</dbReference>